<evidence type="ECO:0000313" key="3">
    <source>
        <dbReference type="EMBL" id="CBN75434.1"/>
    </source>
</evidence>
<feature type="region of interest" description="Disordered" evidence="1">
    <location>
        <begin position="619"/>
        <end position="638"/>
    </location>
</feature>
<keyword evidence="2" id="KW-0812">Transmembrane</keyword>
<reference evidence="3 4" key="1">
    <citation type="journal article" date="2010" name="Nature">
        <title>The Ectocarpus genome and the independent evolution of multicellularity in brown algae.</title>
        <authorList>
            <person name="Cock J.M."/>
            <person name="Sterck L."/>
            <person name="Rouze P."/>
            <person name="Scornet D."/>
            <person name="Allen A.E."/>
            <person name="Amoutzias G."/>
            <person name="Anthouard V."/>
            <person name="Artiguenave F."/>
            <person name="Aury J.M."/>
            <person name="Badger J.H."/>
            <person name="Beszteri B."/>
            <person name="Billiau K."/>
            <person name="Bonnet E."/>
            <person name="Bothwell J.H."/>
            <person name="Bowler C."/>
            <person name="Boyen C."/>
            <person name="Brownlee C."/>
            <person name="Carrano C.J."/>
            <person name="Charrier B."/>
            <person name="Cho G.Y."/>
            <person name="Coelho S.M."/>
            <person name="Collen J."/>
            <person name="Corre E."/>
            <person name="Da Silva C."/>
            <person name="Delage L."/>
            <person name="Delaroque N."/>
            <person name="Dittami S.M."/>
            <person name="Doulbeau S."/>
            <person name="Elias M."/>
            <person name="Farnham G."/>
            <person name="Gachon C.M."/>
            <person name="Gschloessl B."/>
            <person name="Heesch S."/>
            <person name="Jabbari K."/>
            <person name="Jubin C."/>
            <person name="Kawai H."/>
            <person name="Kimura K."/>
            <person name="Kloareg B."/>
            <person name="Kupper F.C."/>
            <person name="Lang D."/>
            <person name="Le Bail A."/>
            <person name="Leblanc C."/>
            <person name="Lerouge P."/>
            <person name="Lohr M."/>
            <person name="Lopez P.J."/>
            <person name="Martens C."/>
            <person name="Maumus F."/>
            <person name="Michel G."/>
            <person name="Miranda-Saavedra D."/>
            <person name="Morales J."/>
            <person name="Moreau H."/>
            <person name="Motomura T."/>
            <person name="Nagasato C."/>
            <person name="Napoli C.A."/>
            <person name="Nelson D.R."/>
            <person name="Nyvall-Collen P."/>
            <person name="Peters A.F."/>
            <person name="Pommier C."/>
            <person name="Potin P."/>
            <person name="Poulain J."/>
            <person name="Quesneville H."/>
            <person name="Read B."/>
            <person name="Rensing S.A."/>
            <person name="Ritter A."/>
            <person name="Rousvoal S."/>
            <person name="Samanta M."/>
            <person name="Samson G."/>
            <person name="Schroeder D.C."/>
            <person name="Segurens B."/>
            <person name="Strittmatter M."/>
            <person name="Tonon T."/>
            <person name="Tregear J.W."/>
            <person name="Valentin K."/>
            <person name="von Dassow P."/>
            <person name="Yamagishi T."/>
            <person name="Van de Peer Y."/>
            <person name="Wincker P."/>
        </authorList>
    </citation>
    <scope>NUCLEOTIDE SEQUENCE [LARGE SCALE GENOMIC DNA]</scope>
    <source>
        <strain evidence="4">Ec32 / CCAP1310/4</strain>
    </source>
</reference>
<dbReference type="EMBL" id="FN649232">
    <property type="protein sequence ID" value="CBN75434.1"/>
    <property type="molecule type" value="Genomic_DNA"/>
</dbReference>
<feature type="transmembrane region" description="Helical" evidence="2">
    <location>
        <begin position="147"/>
        <end position="169"/>
    </location>
</feature>
<feature type="transmembrane region" description="Helical" evidence="2">
    <location>
        <begin position="62"/>
        <end position="84"/>
    </location>
</feature>
<dbReference type="Proteomes" id="UP000002630">
    <property type="component" value="Linkage Group LG17"/>
</dbReference>
<gene>
    <name evidence="3" type="ORF">Esi_0099_0029</name>
</gene>
<keyword evidence="2" id="KW-1133">Transmembrane helix</keyword>
<feature type="transmembrane region" description="Helical" evidence="2">
    <location>
        <begin position="114"/>
        <end position="135"/>
    </location>
</feature>
<evidence type="ECO:0000313" key="4">
    <source>
        <dbReference type="Proteomes" id="UP000002630"/>
    </source>
</evidence>
<feature type="transmembrane region" description="Helical" evidence="2">
    <location>
        <begin position="25"/>
        <end position="50"/>
    </location>
</feature>
<name>D8LU93_ECTSI</name>
<evidence type="ECO:0000256" key="1">
    <source>
        <dbReference type="SAM" id="MobiDB-lite"/>
    </source>
</evidence>
<protein>
    <submittedName>
        <fullName evidence="3">Uncharacterized protein</fullName>
    </submittedName>
</protein>
<keyword evidence="2" id="KW-0472">Membrane</keyword>
<dbReference type="AlphaFoldDB" id="D8LU93"/>
<evidence type="ECO:0000256" key="2">
    <source>
        <dbReference type="SAM" id="Phobius"/>
    </source>
</evidence>
<sequence length="638" mass="66138">MAVPVEEFFAGSSSTALKRVHRQRLMAFGVVLVGCTLVSWILVILCWQLMPSTRGPGSRILADFLSIMVVALCHSLAVFSRYLVCDADDAPRRRAASGGFSYSALALPNLGQGLATVVAHWLIGMALGFFAWNFAAPRGAGGIAETSGALGGLVAGGAACSAWSAVCFLRERRHHLRLGLPSGAAMPAYLRGEAYGSVKEGLLCGAVIGAGYLVLRTVSELLPGSMVGRALSVLLGLPSAASTSEGTDGGGGQPVVGEGVGRLLVAYLIVASTAANFALHGFLTKVMNFIIVAATVDAASDEQDRAGGRPAAAASVPVSPAAMLLDSLSIGHETVLRTAERDFLQARGLDGGSGGAGGHGASSYTRGPMSDWTEETELQRRAVALACMEPPRTERRRGGGVGVGVGGIIRMPFSYTRGVVVPVWAQVAKAQALQSLALKAPCDKNLRVALYEVNIAQVLRTLCLEVDEASLLLQASVVGEDKAEAARALGCEGRRDIKWLVESMASSRGEAGRRWLGWLNDGLSLPFSGTLTLAGLVAVLRPLMTSNASGSGRGRGGEEDGGVGEVLSPARMQSTIWAVQGMSALVVCAPGESRMWSLDTMLPVVLGSLSGLLLAVQDRSRGQGGGGGDEDGDRESPD</sequence>
<keyword evidence="4" id="KW-1185">Reference proteome</keyword>
<dbReference type="OrthoDB" id="10406355at2759"/>
<organism evidence="3 4">
    <name type="scientific">Ectocarpus siliculosus</name>
    <name type="common">Brown alga</name>
    <name type="synonym">Conferva siliculosa</name>
    <dbReference type="NCBI Taxonomy" id="2880"/>
    <lineage>
        <taxon>Eukaryota</taxon>
        <taxon>Sar</taxon>
        <taxon>Stramenopiles</taxon>
        <taxon>Ochrophyta</taxon>
        <taxon>PX clade</taxon>
        <taxon>Phaeophyceae</taxon>
        <taxon>Ectocarpales</taxon>
        <taxon>Ectocarpaceae</taxon>
        <taxon>Ectocarpus</taxon>
    </lineage>
</organism>
<dbReference type="InParanoid" id="D8LU93"/>
<accession>D8LU93</accession>
<dbReference type="EMBL" id="FN649742">
    <property type="protein sequence ID" value="CBN75434.1"/>
    <property type="molecule type" value="Genomic_DNA"/>
</dbReference>
<proteinExistence type="predicted"/>
<feature type="compositionally biased region" description="Acidic residues" evidence="1">
    <location>
        <begin position="628"/>
        <end position="638"/>
    </location>
</feature>